<dbReference type="InterPro" id="IPR008979">
    <property type="entry name" value="Galactose-bd-like_sf"/>
</dbReference>
<sequence>MYYIYATDYNMKNHPKLLLIAFLLCAGFKSECQIRLPQLVANGMVLQRDREITLWGWANAGEKVTIKLLNKTYHTTTALSGTWTIKLPALKAGGPYMLDIQGTNHIQLSDVMVGDVWFCSGQSNMAVPMERVKEKYPDEIATANFPDIRNFFVPTLSDVSNIHADLPPGKWMKADPQNVLAFGAASYFFAKQLYLKYHVPIGIINSSVGGTPIQAWISAEGIKNIQPYAGRLKQLKDTAFLNNLIHPPNKTYSGAPQPTLTDQGLTGPIKWFDTAYQPKGWHNFWLPGYWADEGVKGLNGVVWFRKEIDLPANLAGKAAKLFLGRIVDADETYVNGIKVGNITYQYPPRRYTVAEGILKPGKNIIVVRLINTSGKGGFVPDKTYQLSCGETNIDLRGDWKYQVGLVYPPPVPGTMQPPPFSAQNEPSGLYNTMVAPAINYAIKGFVWYQGEANTSNPKEYKQLLPALIANWREKWGVPNSPFLYAQLPNFMEVQYSPSESQWAQLREAQRQTLDVPNTAMAVTIDGGEWNDIHPLNKKVVGDRLALLAQKLAYGDASLVSGGPLYQSSKKEGSAIVISFTNVGSGLAVNGGGELSQFAIAGADKRFVWAKAKIQGDKVMVWSEQVPSPAYVRYAWADNPEGANLYNNEGLPASPFSTDEL</sequence>
<accession>A0A495J844</accession>
<dbReference type="EMBL" id="RBKU01000001">
    <property type="protein sequence ID" value="RKR84544.1"/>
    <property type="molecule type" value="Genomic_DNA"/>
</dbReference>
<dbReference type="AlphaFoldDB" id="A0A495J844"/>
<keyword evidence="4" id="KW-1185">Reference proteome</keyword>
<reference evidence="3 4" key="1">
    <citation type="submission" date="2018-10" db="EMBL/GenBank/DDBJ databases">
        <title>Genomic Encyclopedia of Archaeal and Bacterial Type Strains, Phase II (KMG-II): from individual species to whole genera.</title>
        <authorList>
            <person name="Goeker M."/>
        </authorList>
    </citation>
    <scope>NUCLEOTIDE SEQUENCE [LARGE SCALE GENOMIC DNA]</scope>
    <source>
        <strain evidence="3 4">DSM 18602</strain>
    </source>
</reference>
<protein>
    <submittedName>
        <fullName evidence="3">Sialate O-acetylesterase</fullName>
    </submittedName>
</protein>
<evidence type="ECO:0000259" key="2">
    <source>
        <dbReference type="Pfam" id="PF03629"/>
    </source>
</evidence>
<dbReference type="InterPro" id="IPR005181">
    <property type="entry name" value="SASA"/>
</dbReference>
<dbReference type="Pfam" id="PF03629">
    <property type="entry name" value="SASA"/>
    <property type="match status" value="2"/>
</dbReference>
<dbReference type="Gene3D" id="3.40.50.1110">
    <property type="entry name" value="SGNH hydrolase"/>
    <property type="match status" value="2"/>
</dbReference>
<dbReference type="GO" id="GO:0001681">
    <property type="term" value="F:sialate O-acetylesterase activity"/>
    <property type="evidence" value="ECO:0007669"/>
    <property type="project" value="InterPro"/>
</dbReference>
<comment type="caution">
    <text evidence="3">The sequence shown here is derived from an EMBL/GenBank/DDBJ whole genome shotgun (WGS) entry which is preliminary data.</text>
</comment>
<dbReference type="PANTHER" id="PTHR22901">
    <property type="entry name" value="SIALATE O-ACETYLESTERASE"/>
    <property type="match status" value="1"/>
</dbReference>
<dbReference type="InterPro" id="IPR039329">
    <property type="entry name" value="SIAE"/>
</dbReference>
<gene>
    <name evidence="3" type="ORF">BDD43_4786</name>
</gene>
<dbReference type="GO" id="GO:0005975">
    <property type="term" value="P:carbohydrate metabolic process"/>
    <property type="evidence" value="ECO:0007669"/>
    <property type="project" value="TreeGrafter"/>
</dbReference>
<dbReference type="InterPro" id="IPR036514">
    <property type="entry name" value="SGNH_hydro_sf"/>
</dbReference>
<dbReference type="Gene3D" id="2.60.40.10">
    <property type="entry name" value="Immunoglobulins"/>
    <property type="match status" value="1"/>
</dbReference>
<proteinExistence type="predicted"/>
<dbReference type="PANTHER" id="PTHR22901:SF0">
    <property type="entry name" value="SIALATE O-ACETYLESTERASE"/>
    <property type="match status" value="1"/>
</dbReference>
<evidence type="ECO:0000313" key="3">
    <source>
        <dbReference type="EMBL" id="RKR84544.1"/>
    </source>
</evidence>
<dbReference type="SUPFAM" id="SSF52266">
    <property type="entry name" value="SGNH hydrolase"/>
    <property type="match status" value="1"/>
</dbReference>
<feature type="domain" description="Sialate O-acetylesterase" evidence="2">
    <location>
        <begin position="114"/>
        <end position="236"/>
    </location>
</feature>
<dbReference type="InterPro" id="IPR013783">
    <property type="entry name" value="Ig-like_fold"/>
</dbReference>
<evidence type="ECO:0000313" key="4">
    <source>
        <dbReference type="Proteomes" id="UP000268007"/>
    </source>
</evidence>
<dbReference type="SUPFAM" id="SSF49785">
    <property type="entry name" value="Galactose-binding domain-like"/>
    <property type="match status" value="1"/>
</dbReference>
<dbReference type="Proteomes" id="UP000268007">
    <property type="component" value="Unassembled WGS sequence"/>
</dbReference>
<feature type="domain" description="Sialate O-acetylesterase" evidence="2">
    <location>
        <begin position="427"/>
        <end position="526"/>
    </location>
</feature>
<keyword evidence="1" id="KW-0378">Hydrolase</keyword>
<name>A0A495J844_9SPHI</name>
<evidence type="ECO:0000256" key="1">
    <source>
        <dbReference type="ARBA" id="ARBA00022801"/>
    </source>
</evidence>
<organism evidence="3 4">
    <name type="scientific">Mucilaginibacter gracilis</name>
    <dbReference type="NCBI Taxonomy" id="423350"/>
    <lineage>
        <taxon>Bacteria</taxon>
        <taxon>Pseudomonadati</taxon>
        <taxon>Bacteroidota</taxon>
        <taxon>Sphingobacteriia</taxon>
        <taxon>Sphingobacteriales</taxon>
        <taxon>Sphingobacteriaceae</taxon>
        <taxon>Mucilaginibacter</taxon>
    </lineage>
</organism>